<comment type="similarity">
    <text evidence="1">Belongs to the peptidase S8 family.</text>
</comment>
<dbReference type="Pfam" id="PF00082">
    <property type="entry name" value="Peptidase_S8"/>
    <property type="match status" value="1"/>
</dbReference>
<dbReference type="GO" id="GO:0006508">
    <property type="term" value="P:proteolysis"/>
    <property type="evidence" value="ECO:0007669"/>
    <property type="project" value="InterPro"/>
</dbReference>
<evidence type="ECO:0000259" key="2">
    <source>
        <dbReference type="Pfam" id="PF00082"/>
    </source>
</evidence>
<dbReference type="InterPro" id="IPR036852">
    <property type="entry name" value="Peptidase_S8/S53_dom_sf"/>
</dbReference>
<protein>
    <recommendedName>
        <fullName evidence="2">Peptidase S8/S53 domain-containing protein</fullName>
    </recommendedName>
</protein>
<gene>
    <name evidence="3" type="ORF">Ctaglu_19100</name>
</gene>
<feature type="domain" description="Peptidase S8/S53" evidence="2">
    <location>
        <begin position="11"/>
        <end position="56"/>
    </location>
</feature>
<dbReference type="Proteomes" id="UP000287872">
    <property type="component" value="Unassembled WGS sequence"/>
</dbReference>
<reference evidence="3 4" key="1">
    <citation type="submission" date="2018-11" db="EMBL/GenBank/DDBJ databases">
        <title>Genome sequencing and assembly of Clostridium tagluense strain A121.</title>
        <authorList>
            <person name="Murakami T."/>
            <person name="Segawa T."/>
            <person name="Shcherbakova V.A."/>
            <person name="Mori H."/>
            <person name="Yoshimura Y."/>
        </authorList>
    </citation>
    <scope>NUCLEOTIDE SEQUENCE [LARGE SCALE GENOMIC DNA]</scope>
    <source>
        <strain evidence="3 4">A121</strain>
    </source>
</reference>
<proteinExistence type="inferred from homology"/>
<dbReference type="PROSITE" id="PS51892">
    <property type="entry name" value="SUBTILASE"/>
    <property type="match status" value="1"/>
</dbReference>
<dbReference type="Gene3D" id="3.40.50.200">
    <property type="entry name" value="Peptidase S8/S53 domain"/>
    <property type="match status" value="1"/>
</dbReference>
<comment type="caution">
    <text evidence="3">The sequence shown here is derived from an EMBL/GenBank/DDBJ whole genome shotgun (WGS) entry which is preliminary data.</text>
</comment>
<name>A0A401UL74_9CLOT</name>
<sequence>MADDDLLNDIGYINNTGTSMAAPYIRGTIALIKQAHSNWGFDEIKATITNNANILKDEHNISKPKIIYSHENILQGS</sequence>
<dbReference type="GO" id="GO:0004252">
    <property type="term" value="F:serine-type endopeptidase activity"/>
    <property type="evidence" value="ECO:0007669"/>
    <property type="project" value="InterPro"/>
</dbReference>
<dbReference type="RefSeq" id="WP_125000643.1">
    <property type="nucleotide sequence ID" value="NZ_BHYK01000009.1"/>
</dbReference>
<dbReference type="AlphaFoldDB" id="A0A401UL74"/>
<evidence type="ECO:0000256" key="1">
    <source>
        <dbReference type="PROSITE-ProRule" id="PRU01240"/>
    </source>
</evidence>
<accession>A0A401UL74</accession>
<dbReference type="InterPro" id="IPR000209">
    <property type="entry name" value="Peptidase_S8/S53_dom"/>
</dbReference>
<dbReference type="OrthoDB" id="9798386at2"/>
<evidence type="ECO:0000313" key="3">
    <source>
        <dbReference type="EMBL" id="GCD10287.1"/>
    </source>
</evidence>
<dbReference type="SUPFAM" id="SSF52743">
    <property type="entry name" value="Subtilisin-like"/>
    <property type="match status" value="1"/>
</dbReference>
<dbReference type="EMBL" id="BHYK01000009">
    <property type="protein sequence ID" value="GCD10287.1"/>
    <property type="molecule type" value="Genomic_DNA"/>
</dbReference>
<comment type="caution">
    <text evidence="1">Lacks conserved residue(s) required for the propagation of feature annotation.</text>
</comment>
<keyword evidence="4" id="KW-1185">Reference proteome</keyword>
<organism evidence="3 4">
    <name type="scientific">Clostridium tagluense</name>
    <dbReference type="NCBI Taxonomy" id="360422"/>
    <lineage>
        <taxon>Bacteria</taxon>
        <taxon>Bacillati</taxon>
        <taxon>Bacillota</taxon>
        <taxon>Clostridia</taxon>
        <taxon>Eubacteriales</taxon>
        <taxon>Clostridiaceae</taxon>
        <taxon>Clostridium</taxon>
    </lineage>
</organism>
<evidence type="ECO:0000313" key="4">
    <source>
        <dbReference type="Proteomes" id="UP000287872"/>
    </source>
</evidence>